<accession>A0ABS8XYI1</accession>
<dbReference type="EMBL" id="JAJTWU010000006">
    <property type="protein sequence ID" value="MCE4555841.1"/>
    <property type="molecule type" value="Genomic_DNA"/>
</dbReference>
<protein>
    <submittedName>
        <fullName evidence="1">Type IV pilin protein</fullName>
    </submittedName>
</protein>
<proteinExistence type="predicted"/>
<sequence length="108" mass="11647">MLTAVVQAQERYRSNRNGYAQSFGDDGLKMQDAIDKLTKYYDISMAGGGEPAFVSGYSVTATAKNEGPQYNDKGCQVLQVELNTALLSYKSANANGDDTTGTANCWSK</sequence>
<reference evidence="1 2" key="1">
    <citation type="submission" date="2021-12" db="EMBL/GenBank/DDBJ databases">
        <title>Genome seq of P8.</title>
        <authorList>
            <person name="Seo T."/>
        </authorList>
    </citation>
    <scope>NUCLEOTIDE SEQUENCE [LARGE SCALE GENOMIC DNA]</scope>
    <source>
        <strain evidence="1 2">P8</strain>
    </source>
</reference>
<dbReference type="Proteomes" id="UP001200741">
    <property type="component" value="Unassembled WGS sequence"/>
</dbReference>
<dbReference type="Pfam" id="PF16732">
    <property type="entry name" value="ComP_DUS"/>
    <property type="match status" value="1"/>
</dbReference>
<evidence type="ECO:0000313" key="2">
    <source>
        <dbReference type="Proteomes" id="UP001200741"/>
    </source>
</evidence>
<evidence type="ECO:0000313" key="1">
    <source>
        <dbReference type="EMBL" id="MCE4555841.1"/>
    </source>
</evidence>
<name>A0ABS8XYI1_9BURK</name>
<dbReference type="InterPro" id="IPR031982">
    <property type="entry name" value="PilE-like"/>
</dbReference>
<gene>
    <name evidence="1" type="ORF">LXT13_15650</name>
</gene>
<comment type="caution">
    <text evidence="1">The sequence shown here is derived from an EMBL/GenBank/DDBJ whole genome shotgun (WGS) entry which is preliminary data.</text>
</comment>
<keyword evidence="2" id="KW-1185">Reference proteome</keyword>
<organism evidence="1 2">
    <name type="scientific">Pelomonas cellulosilytica</name>
    <dbReference type="NCBI Taxonomy" id="2906762"/>
    <lineage>
        <taxon>Bacteria</taxon>
        <taxon>Pseudomonadati</taxon>
        <taxon>Pseudomonadota</taxon>
        <taxon>Betaproteobacteria</taxon>
        <taxon>Burkholderiales</taxon>
        <taxon>Sphaerotilaceae</taxon>
        <taxon>Roseateles</taxon>
    </lineage>
</organism>